<accession>A0A1V9ZPL7</accession>
<dbReference type="Pfam" id="PF24656">
    <property type="entry name" value="CEPT76_peptidase"/>
    <property type="match status" value="1"/>
</dbReference>
<dbReference type="InterPro" id="IPR052299">
    <property type="entry name" value="CEP76"/>
</dbReference>
<evidence type="ECO:0000256" key="1">
    <source>
        <dbReference type="ARBA" id="ARBA00004114"/>
    </source>
</evidence>
<keyword evidence="4" id="KW-0963">Cytoplasm</keyword>
<comment type="subcellular location">
    <subcellularLocation>
        <location evidence="1">Cytoplasm</location>
        <location evidence="1">Cytoskeleton</location>
        <location evidence="1">Microtubule organizing center</location>
        <location evidence="1">Centrosome</location>
        <location evidence="1">Centriole</location>
    </subcellularLocation>
</comment>
<dbReference type="EMBL" id="JNBR01000034">
    <property type="protein sequence ID" value="OQR99934.1"/>
    <property type="molecule type" value="Genomic_DNA"/>
</dbReference>
<evidence type="ECO:0000256" key="4">
    <source>
        <dbReference type="ARBA" id="ARBA00022490"/>
    </source>
</evidence>
<comment type="similarity">
    <text evidence="2">Belongs to the CEP76 family.</text>
</comment>
<protein>
    <recommendedName>
        <fullName evidence="3">Centrosomal protein of 76 kDa</fullName>
    </recommendedName>
</protein>
<feature type="domain" description="CEP76/DRC7 peptidase-like" evidence="9">
    <location>
        <begin position="348"/>
        <end position="466"/>
    </location>
</feature>
<sequence>MEAMTIDKLASLRALIDAKLRDEGVYAQLRSLIQATTSPEAPDAVVAGVLESEVVQQLIASVKANPPLDEPATASPSCAPVSESSVTLQLRLLGGRAFVDCLSAPPATSTHRHCFVVDVAFLHHRFRSVPAVCSVEPAFDDTFHIPLPTPPPTSRAVEVLPKWEALCRMRDPIQITLLKVVQKQTPGGGWATGAVEFVAGARLDWRRVLSCTHATAHFPLQLEGPLKVSLGVLDVRLDVLGFRKSAAIATDVATLLQKEILTTNAVHTQFYQYAKQWWEELTLETPTAKTRAFKIFTEDETHRYRMVCTYLVPLQCRCISTPSEAARVVSLIPFVRAVALGGGGRQDGWKSLPAFLALGQGDCEEHALLLTSLLLGFGLDAYVVTGAVRPKGANAGVPHAWVLVKEKAGVVLWEAVTGVRYRLADGHPYERIDCVFNHCEFFANRQSGPVRELHLDLHEPKHWKRMETALLDQLPRQSPVALVPPAPDTDGALETALQAALTDLRGGWGYATAWTPALSHYLRPALTSYELERTYGIGNLENDHFEMSIKRYVPEGATFQGCPVFLSAAPELTVDALVLKLRRDPTATAILQTHTRAAQFGLAVREYRYPERITGAWVMLGVVYRPES</sequence>
<evidence type="ECO:0000256" key="6">
    <source>
        <dbReference type="ARBA" id="ARBA00024729"/>
    </source>
</evidence>
<feature type="domain" description="Centrosomal protein of 76 kDa C-terminal" evidence="8">
    <location>
        <begin position="491"/>
        <end position="624"/>
    </location>
</feature>
<organism evidence="10 11">
    <name type="scientific">Achlya hypogyna</name>
    <name type="common">Oomycete</name>
    <name type="synonym">Protoachlya hypogyna</name>
    <dbReference type="NCBI Taxonomy" id="1202772"/>
    <lineage>
        <taxon>Eukaryota</taxon>
        <taxon>Sar</taxon>
        <taxon>Stramenopiles</taxon>
        <taxon>Oomycota</taxon>
        <taxon>Saprolegniomycetes</taxon>
        <taxon>Saprolegniales</taxon>
        <taxon>Achlyaceae</taxon>
        <taxon>Achlya</taxon>
    </lineage>
</organism>
<dbReference type="PANTHER" id="PTHR46436:SF1">
    <property type="entry name" value="CENTROSOMAL PROTEIN OF 76 KDA"/>
    <property type="match status" value="1"/>
</dbReference>
<keyword evidence="11" id="KW-1185">Reference proteome</keyword>
<dbReference type="InterPro" id="IPR056290">
    <property type="entry name" value="CEPT76/DRC7_peptidase-like_dom"/>
</dbReference>
<dbReference type="InterPro" id="IPR056288">
    <property type="entry name" value="CEP76_C"/>
</dbReference>
<evidence type="ECO:0000259" key="8">
    <source>
        <dbReference type="Pfam" id="PF24652"/>
    </source>
</evidence>
<comment type="function">
    <text evidence="6">Centrosomal protein involved in regulation of centriole duplication. Required to limit centriole duplication to once per cell cycle by preventing centriole reduplication.</text>
</comment>
<evidence type="ECO:0000259" key="7">
    <source>
        <dbReference type="Pfam" id="PF15627"/>
    </source>
</evidence>
<evidence type="ECO:0000256" key="3">
    <source>
        <dbReference type="ARBA" id="ARBA00015706"/>
    </source>
</evidence>
<evidence type="ECO:0000259" key="9">
    <source>
        <dbReference type="Pfam" id="PF24656"/>
    </source>
</evidence>
<dbReference type="Pfam" id="PF24652">
    <property type="entry name" value="CEP76_C"/>
    <property type="match status" value="1"/>
</dbReference>
<proteinExistence type="inferred from homology"/>
<dbReference type="InterPro" id="IPR038765">
    <property type="entry name" value="Papain-like_cys_pep_sf"/>
</dbReference>
<evidence type="ECO:0000256" key="2">
    <source>
        <dbReference type="ARBA" id="ARBA00005400"/>
    </source>
</evidence>
<dbReference type="Proteomes" id="UP000243579">
    <property type="component" value="Unassembled WGS sequence"/>
</dbReference>
<dbReference type="Pfam" id="PF15627">
    <property type="entry name" value="CEP76-C2"/>
    <property type="match status" value="1"/>
</dbReference>
<dbReference type="STRING" id="1202772.A0A1V9ZPL7"/>
<dbReference type="OrthoDB" id="5527234at2759"/>
<name>A0A1V9ZPL7_ACHHY</name>
<comment type="caution">
    <text evidence="10">The sequence shown here is derived from an EMBL/GenBank/DDBJ whole genome shotgun (WGS) entry which is preliminary data.</text>
</comment>
<evidence type="ECO:0000256" key="5">
    <source>
        <dbReference type="ARBA" id="ARBA00023212"/>
    </source>
</evidence>
<evidence type="ECO:0000313" key="11">
    <source>
        <dbReference type="Proteomes" id="UP000243579"/>
    </source>
</evidence>
<dbReference type="AlphaFoldDB" id="A0A1V9ZPL7"/>
<dbReference type="GO" id="GO:0005814">
    <property type="term" value="C:centriole"/>
    <property type="evidence" value="ECO:0007669"/>
    <property type="project" value="UniProtKB-SubCell"/>
</dbReference>
<reference evidence="10 11" key="1">
    <citation type="journal article" date="2014" name="Genome Biol. Evol.">
        <title>The secreted proteins of Achlya hypogyna and Thraustotheca clavata identify the ancestral oomycete secretome and reveal gene acquisitions by horizontal gene transfer.</title>
        <authorList>
            <person name="Misner I."/>
            <person name="Blouin N."/>
            <person name="Leonard G."/>
            <person name="Richards T.A."/>
            <person name="Lane C.E."/>
        </authorList>
    </citation>
    <scope>NUCLEOTIDE SEQUENCE [LARGE SCALE GENOMIC DNA]</scope>
    <source>
        <strain evidence="10 11">ATCC 48635</strain>
    </source>
</reference>
<feature type="domain" description="CEP76 C2" evidence="7">
    <location>
        <begin position="83"/>
        <end position="240"/>
    </location>
</feature>
<gene>
    <name evidence="10" type="ORF">ACHHYP_03881</name>
</gene>
<dbReference type="SUPFAM" id="SSF54001">
    <property type="entry name" value="Cysteine proteinases"/>
    <property type="match status" value="1"/>
</dbReference>
<evidence type="ECO:0000313" key="10">
    <source>
        <dbReference type="EMBL" id="OQR99934.1"/>
    </source>
</evidence>
<dbReference type="PANTHER" id="PTHR46436">
    <property type="entry name" value="CENTROSOMAL PROTEIN OF 76 KDA"/>
    <property type="match status" value="1"/>
</dbReference>
<keyword evidence="5" id="KW-0206">Cytoskeleton</keyword>
<dbReference type="InterPro" id="IPR028926">
    <property type="entry name" value="CEP76-C2"/>
</dbReference>
<dbReference type="Gene3D" id="3.10.620.30">
    <property type="match status" value="1"/>
</dbReference>